<dbReference type="GO" id="GO:0003677">
    <property type="term" value="F:DNA binding"/>
    <property type="evidence" value="ECO:0007669"/>
    <property type="project" value="InterPro"/>
</dbReference>
<dbReference type="GO" id="GO:0017108">
    <property type="term" value="F:5'-flap endonuclease activity"/>
    <property type="evidence" value="ECO:0007669"/>
    <property type="project" value="InterPro"/>
</dbReference>
<dbReference type="GO" id="GO:0033567">
    <property type="term" value="P:DNA replication, Okazaki fragment processing"/>
    <property type="evidence" value="ECO:0007669"/>
    <property type="project" value="InterPro"/>
</dbReference>
<dbReference type="InterPro" id="IPR020046">
    <property type="entry name" value="5-3_exonucl_a-hlix_arch_N"/>
</dbReference>
<feature type="domain" description="5'-3' exonuclease" evidence="3">
    <location>
        <begin position="2"/>
        <end position="207"/>
    </location>
</feature>
<dbReference type="Gene3D" id="1.10.150.20">
    <property type="entry name" value="5' to 3' exonuclease, C-terminal subdomain"/>
    <property type="match status" value="1"/>
</dbReference>
<dbReference type="PANTHER" id="PTHR42646">
    <property type="entry name" value="FLAP ENDONUCLEASE XNI"/>
    <property type="match status" value="1"/>
</dbReference>
<gene>
    <name evidence="4" type="ORF">METZ01_LOCUS243176</name>
</gene>
<evidence type="ECO:0000313" key="4">
    <source>
        <dbReference type="EMBL" id="SVB90322.1"/>
    </source>
</evidence>
<keyword evidence="1" id="KW-0540">Nuclease</keyword>
<dbReference type="SUPFAM" id="SSF47807">
    <property type="entry name" value="5' to 3' exonuclease, C-terminal subdomain"/>
    <property type="match status" value="1"/>
</dbReference>
<sequence>MAQLKATDGEMNERLLRHMILNTLRNYQKRYSAEYGKMVLCTDAIHPWRRDFFPQYKANRKKTRDKDDKDWGMIFNTLHKVKDEIEEHFPYHVLHVKGCEGDDLIAVLVMNTTSPTLIVSGDKDFQQLHKYNYVDQWSPNLNKMIQCDDPEKFLKEHILKGDKTDGVPNVLSNDNCLDEGIRQTPLRRPILEKYLRISIEKDDKYYRNYVRNQTLIDFANIPQELVDRILKVYDTTHPTHKAEKVFDYLRVNKLDMLLEHIEDFRL</sequence>
<evidence type="ECO:0000256" key="2">
    <source>
        <dbReference type="ARBA" id="ARBA00022801"/>
    </source>
</evidence>
<dbReference type="Pfam" id="PF09293">
    <property type="entry name" value="RNaseH_C"/>
    <property type="match status" value="1"/>
</dbReference>
<keyword evidence="2" id="KW-0378">Hydrolase</keyword>
<dbReference type="SMART" id="SM00475">
    <property type="entry name" value="53EXOc"/>
    <property type="match status" value="1"/>
</dbReference>
<dbReference type="Gene3D" id="3.40.50.1010">
    <property type="entry name" value="5'-nuclease"/>
    <property type="match status" value="1"/>
</dbReference>
<dbReference type="EMBL" id="UINC01063078">
    <property type="protein sequence ID" value="SVB90322.1"/>
    <property type="molecule type" value="Genomic_DNA"/>
</dbReference>
<dbReference type="InterPro" id="IPR036276">
    <property type="entry name" value="T4_RNaseH_C"/>
</dbReference>
<accession>A0A382HT91</accession>
<dbReference type="AlphaFoldDB" id="A0A382HT91"/>
<dbReference type="Pfam" id="PF02739">
    <property type="entry name" value="5_3_exonuc_N"/>
    <property type="match status" value="1"/>
</dbReference>
<dbReference type="SUPFAM" id="SSF88723">
    <property type="entry name" value="PIN domain-like"/>
    <property type="match status" value="1"/>
</dbReference>
<name>A0A382HT91_9ZZZZ</name>
<dbReference type="InterPro" id="IPR029060">
    <property type="entry name" value="PIN-like_dom_sf"/>
</dbReference>
<evidence type="ECO:0000256" key="1">
    <source>
        <dbReference type="ARBA" id="ARBA00022722"/>
    </source>
</evidence>
<evidence type="ECO:0000259" key="3">
    <source>
        <dbReference type="SMART" id="SM00475"/>
    </source>
</evidence>
<proteinExistence type="predicted"/>
<dbReference type="GO" id="GO:0008409">
    <property type="term" value="F:5'-3' exonuclease activity"/>
    <property type="evidence" value="ECO:0007669"/>
    <property type="project" value="InterPro"/>
</dbReference>
<dbReference type="InterPro" id="IPR036279">
    <property type="entry name" value="5-3_exonuclease_C_sf"/>
</dbReference>
<organism evidence="4">
    <name type="scientific">marine metagenome</name>
    <dbReference type="NCBI Taxonomy" id="408172"/>
    <lineage>
        <taxon>unclassified sequences</taxon>
        <taxon>metagenomes</taxon>
        <taxon>ecological metagenomes</taxon>
    </lineage>
</organism>
<protein>
    <recommendedName>
        <fullName evidence="3">5'-3' exonuclease domain-containing protein</fullName>
    </recommendedName>
</protein>
<dbReference type="InterPro" id="IPR002421">
    <property type="entry name" value="5-3_exonuclease"/>
</dbReference>
<reference evidence="4" key="1">
    <citation type="submission" date="2018-05" db="EMBL/GenBank/DDBJ databases">
        <authorList>
            <person name="Lanie J.A."/>
            <person name="Ng W.-L."/>
            <person name="Kazmierczak K.M."/>
            <person name="Andrzejewski T.M."/>
            <person name="Davidsen T.M."/>
            <person name="Wayne K.J."/>
            <person name="Tettelin H."/>
            <person name="Glass J.I."/>
            <person name="Rusch D."/>
            <person name="Podicherti R."/>
            <person name="Tsui H.-C.T."/>
            <person name="Winkler M.E."/>
        </authorList>
    </citation>
    <scope>NUCLEOTIDE SEQUENCE</scope>
</reference>
<dbReference type="InterPro" id="IPR038969">
    <property type="entry name" value="FEN"/>
</dbReference>
<dbReference type="CDD" id="cd09860">
    <property type="entry name" value="PIN_T4-like"/>
    <property type="match status" value="1"/>
</dbReference>
<dbReference type="PANTHER" id="PTHR42646:SF4">
    <property type="entry name" value="5'-3' EXONUCLEASE FAMILY PROTEIN"/>
    <property type="match status" value="1"/>
</dbReference>